<keyword evidence="1" id="KW-0472">Membrane</keyword>
<gene>
    <name evidence="2" type="ORF">B296_00036552</name>
</gene>
<sequence>MSLPTGTCAKASSGWEYSTNESVTPHGVVEMGLYTYRKQLDHILGLATSVTLGVTTSHDGSMGAGVWREGMARHAILMAYAVMIGLARLFGWKASTETRGGPWLAIGGENPWSLSSRYSSASVGVEVSNSGRSHASGIFASSRLPGAQLGRSLPMGTYAKVSSGWRYPT</sequence>
<proteinExistence type="predicted"/>
<keyword evidence="1" id="KW-0812">Transmembrane</keyword>
<accession>A0A426YED2</accession>
<name>A0A426YED2_ENSVE</name>
<evidence type="ECO:0000313" key="2">
    <source>
        <dbReference type="EMBL" id="RRT50053.1"/>
    </source>
</evidence>
<evidence type="ECO:0000313" key="3">
    <source>
        <dbReference type="Proteomes" id="UP000287651"/>
    </source>
</evidence>
<protein>
    <submittedName>
        <fullName evidence="2">Uncharacterized protein</fullName>
    </submittedName>
</protein>
<feature type="transmembrane region" description="Helical" evidence="1">
    <location>
        <begin position="71"/>
        <end position="90"/>
    </location>
</feature>
<dbReference type="EMBL" id="AMZH03012979">
    <property type="protein sequence ID" value="RRT50053.1"/>
    <property type="molecule type" value="Genomic_DNA"/>
</dbReference>
<dbReference type="Proteomes" id="UP000287651">
    <property type="component" value="Unassembled WGS sequence"/>
</dbReference>
<dbReference type="AlphaFoldDB" id="A0A426YED2"/>
<organism evidence="2 3">
    <name type="scientific">Ensete ventricosum</name>
    <name type="common">Abyssinian banana</name>
    <name type="synonym">Musa ensete</name>
    <dbReference type="NCBI Taxonomy" id="4639"/>
    <lineage>
        <taxon>Eukaryota</taxon>
        <taxon>Viridiplantae</taxon>
        <taxon>Streptophyta</taxon>
        <taxon>Embryophyta</taxon>
        <taxon>Tracheophyta</taxon>
        <taxon>Spermatophyta</taxon>
        <taxon>Magnoliopsida</taxon>
        <taxon>Liliopsida</taxon>
        <taxon>Zingiberales</taxon>
        <taxon>Musaceae</taxon>
        <taxon>Ensete</taxon>
    </lineage>
</organism>
<reference evidence="2 3" key="1">
    <citation type="journal article" date="2014" name="Agronomy (Basel)">
        <title>A Draft Genome Sequence for Ensete ventricosum, the Drought-Tolerant Tree Against Hunger.</title>
        <authorList>
            <person name="Harrison J."/>
            <person name="Moore K.A."/>
            <person name="Paszkiewicz K."/>
            <person name="Jones T."/>
            <person name="Grant M."/>
            <person name="Ambacheew D."/>
            <person name="Muzemil S."/>
            <person name="Studholme D.J."/>
        </authorList>
    </citation>
    <scope>NUCLEOTIDE SEQUENCE [LARGE SCALE GENOMIC DNA]</scope>
</reference>
<comment type="caution">
    <text evidence="2">The sequence shown here is derived from an EMBL/GenBank/DDBJ whole genome shotgun (WGS) entry which is preliminary data.</text>
</comment>
<evidence type="ECO:0000256" key="1">
    <source>
        <dbReference type="SAM" id="Phobius"/>
    </source>
</evidence>
<keyword evidence="1" id="KW-1133">Transmembrane helix</keyword>